<dbReference type="Pfam" id="PF01966">
    <property type="entry name" value="HD"/>
    <property type="match status" value="1"/>
</dbReference>
<dbReference type="GO" id="GO:0016787">
    <property type="term" value="F:hydrolase activity"/>
    <property type="evidence" value="ECO:0007669"/>
    <property type="project" value="UniProtKB-KW"/>
</dbReference>
<evidence type="ECO:0000259" key="8">
    <source>
        <dbReference type="PROSITE" id="PS51831"/>
    </source>
</evidence>
<dbReference type="NCBIfam" id="TIGR00277">
    <property type="entry name" value="HDIG"/>
    <property type="match status" value="1"/>
</dbReference>
<dbReference type="InterPro" id="IPR006674">
    <property type="entry name" value="HD_domain"/>
</dbReference>
<keyword evidence="3 5" id="KW-0378">Hydrolase</keyword>
<dbReference type="GO" id="GO:0006402">
    <property type="term" value="P:mRNA catabolic process"/>
    <property type="evidence" value="ECO:0007669"/>
    <property type="project" value="UniProtKB-UniRule"/>
</dbReference>
<dbReference type="GO" id="GO:0004521">
    <property type="term" value="F:RNA endonuclease activity"/>
    <property type="evidence" value="ECO:0007669"/>
    <property type="project" value="UniProtKB-UniRule"/>
</dbReference>
<dbReference type="CDD" id="cd00077">
    <property type="entry name" value="HDc"/>
    <property type="match status" value="1"/>
</dbReference>
<dbReference type="PANTHER" id="PTHR12826">
    <property type="entry name" value="RIBONUCLEASE Y"/>
    <property type="match status" value="1"/>
</dbReference>
<gene>
    <name evidence="5 9" type="primary">rny</name>
    <name evidence="9" type="ORF">IFK94_00250</name>
</gene>
<dbReference type="GO" id="GO:0005886">
    <property type="term" value="C:plasma membrane"/>
    <property type="evidence" value="ECO:0007669"/>
    <property type="project" value="UniProtKB-UniRule"/>
</dbReference>
<sequence length="515" mass="56910">MNIWTAFLIPLALGILTGGLIFFLSLNASRRQAAAAADEAEGILAEARERAMEREQEILGAAQEKAISLEDELDRREQELDTRETGLDKTNLKLKDTQAGLERDGRKLEDKLQSAESGRVRARELEESAKSSHEEAVRDLERVAGLTADQAREELMEGIREEARRNGASIARKIEDEAREVADREAVAMVVRASQKVDMRRFAPTTVSYVELPGDEMKGRIIGREGRNIRAIENATGIDLIIDDTPNAILISSFNAARRELARIAIQRLVEDGRIHPARIEEVVEKVRTEFEELVEEAGNQAAFSLGISDLPQKLARRIGRLQFRTYHGQNLLRHSLEVALLAGHMAAQIGAQVDTVHRAGLFHEIGAVDDTVTGHTALTSSELAGKFGEAPEVVHAIQALHPDVEAASMEAMLMNTANRISNNRPGARKDNLEVFIERLTRLEAIALRYDGVNQAIAIKSGKEVRVVLDATVADDNQAYILAGEIARSLERELVYPGQIKVSVLRETRSVHYAV</sequence>
<dbReference type="AlphaFoldDB" id="A0A8J6XTI5"/>
<dbReference type="InterPro" id="IPR017705">
    <property type="entry name" value="Ribonuclease_Y"/>
</dbReference>
<name>A0A8J6XTI5_9BACT</name>
<dbReference type="InterPro" id="IPR022711">
    <property type="entry name" value="RNase_Y_N"/>
</dbReference>
<dbReference type="SMART" id="SM00322">
    <property type="entry name" value="KH"/>
    <property type="match status" value="1"/>
</dbReference>
<dbReference type="EC" id="3.1.-.-" evidence="5 6"/>
<evidence type="ECO:0000256" key="3">
    <source>
        <dbReference type="ARBA" id="ARBA00022801"/>
    </source>
</evidence>
<dbReference type="InterPro" id="IPR006675">
    <property type="entry name" value="HDIG_dom"/>
</dbReference>
<dbReference type="SMART" id="SM00471">
    <property type="entry name" value="HDc"/>
    <property type="match status" value="1"/>
</dbReference>
<reference evidence="9 10" key="1">
    <citation type="submission" date="2020-08" db="EMBL/GenBank/DDBJ databases">
        <title>Acidobacteriota in marine sediments use diverse sulfur dissimilation pathways.</title>
        <authorList>
            <person name="Wasmund K."/>
        </authorList>
    </citation>
    <scope>NUCLEOTIDE SEQUENCE [LARGE SCALE GENOMIC DNA]</scope>
    <source>
        <strain evidence="9">MAG AM4</strain>
    </source>
</reference>
<evidence type="ECO:0000313" key="9">
    <source>
        <dbReference type="EMBL" id="MBD3866531.1"/>
    </source>
</evidence>
<evidence type="ECO:0000256" key="5">
    <source>
        <dbReference type="HAMAP-Rule" id="MF_00335"/>
    </source>
</evidence>
<comment type="function">
    <text evidence="5">Endoribonuclease that initiates mRNA decay.</text>
</comment>
<dbReference type="GO" id="GO:0003723">
    <property type="term" value="F:RNA binding"/>
    <property type="evidence" value="ECO:0007669"/>
    <property type="project" value="UniProtKB-UniRule"/>
</dbReference>
<dbReference type="Pfam" id="PF00013">
    <property type="entry name" value="KH_1"/>
    <property type="match status" value="1"/>
</dbReference>
<dbReference type="PROSITE" id="PS51831">
    <property type="entry name" value="HD"/>
    <property type="match status" value="1"/>
</dbReference>
<dbReference type="CDD" id="cd22431">
    <property type="entry name" value="KH-I_RNaseY"/>
    <property type="match status" value="1"/>
</dbReference>
<evidence type="ECO:0000256" key="1">
    <source>
        <dbReference type="ARBA" id="ARBA00022722"/>
    </source>
</evidence>
<comment type="similarity">
    <text evidence="5">Belongs to the RNase Y family.</text>
</comment>
<evidence type="ECO:0000256" key="2">
    <source>
        <dbReference type="ARBA" id="ARBA00022759"/>
    </source>
</evidence>
<protein>
    <recommendedName>
        <fullName evidence="5 6">Ribonuclease Y</fullName>
        <shortName evidence="5">RNase Y</shortName>
        <ecNumber evidence="5 6">3.1.-.-</ecNumber>
    </recommendedName>
</protein>
<dbReference type="PANTHER" id="PTHR12826:SF15">
    <property type="entry name" value="RIBONUCLEASE Y"/>
    <property type="match status" value="1"/>
</dbReference>
<dbReference type="Gene3D" id="3.30.1370.10">
    <property type="entry name" value="K Homology domain, type 1"/>
    <property type="match status" value="1"/>
</dbReference>
<dbReference type="SUPFAM" id="SSF109604">
    <property type="entry name" value="HD-domain/PDEase-like"/>
    <property type="match status" value="1"/>
</dbReference>
<feature type="compositionally biased region" description="Basic and acidic residues" evidence="7">
    <location>
        <begin position="73"/>
        <end position="134"/>
    </location>
</feature>
<feature type="region of interest" description="Disordered" evidence="7">
    <location>
        <begin position="72"/>
        <end position="134"/>
    </location>
</feature>
<dbReference type="EMBL" id="JACXWD010000001">
    <property type="protein sequence ID" value="MBD3866531.1"/>
    <property type="molecule type" value="Genomic_DNA"/>
</dbReference>
<accession>A0A8J6XTI5</accession>
<evidence type="ECO:0000256" key="7">
    <source>
        <dbReference type="SAM" id="MobiDB-lite"/>
    </source>
</evidence>
<keyword evidence="2 5" id="KW-0255">Endonuclease</keyword>
<dbReference type="InterPro" id="IPR004087">
    <property type="entry name" value="KH_dom"/>
</dbReference>
<dbReference type="InterPro" id="IPR003607">
    <property type="entry name" value="HD/PDEase_dom"/>
</dbReference>
<evidence type="ECO:0000313" key="10">
    <source>
        <dbReference type="Proteomes" id="UP000648239"/>
    </source>
</evidence>
<dbReference type="Pfam" id="PF12072">
    <property type="entry name" value="RNase_Y_N"/>
    <property type="match status" value="1"/>
</dbReference>
<comment type="caution">
    <text evidence="9">The sequence shown here is derived from an EMBL/GenBank/DDBJ whole genome shotgun (WGS) entry which is preliminary data.</text>
</comment>
<dbReference type="InterPro" id="IPR004088">
    <property type="entry name" value="KH_dom_type_1"/>
</dbReference>
<evidence type="ECO:0000256" key="4">
    <source>
        <dbReference type="ARBA" id="ARBA00022884"/>
    </source>
</evidence>
<dbReference type="PROSITE" id="PS50084">
    <property type="entry name" value="KH_TYPE_1"/>
    <property type="match status" value="1"/>
</dbReference>
<organism evidence="9 10">
    <name type="scientific">Candidatus Polarisedimenticola svalbardensis</name>
    <dbReference type="NCBI Taxonomy" id="2886004"/>
    <lineage>
        <taxon>Bacteria</taxon>
        <taxon>Pseudomonadati</taxon>
        <taxon>Acidobacteriota</taxon>
        <taxon>Candidatus Polarisedimenticolia</taxon>
        <taxon>Candidatus Polarisedimenticolales</taxon>
        <taxon>Candidatus Polarisedimenticolaceae</taxon>
        <taxon>Candidatus Polarisedimenticola</taxon>
    </lineage>
</organism>
<dbReference type="HAMAP" id="MF_00335">
    <property type="entry name" value="RNase_Y"/>
    <property type="match status" value="1"/>
</dbReference>
<keyword evidence="4 5" id="KW-0694">RNA-binding</keyword>
<dbReference type="Proteomes" id="UP000648239">
    <property type="component" value="Unassembled WGS sequence"/>
</dbReference>
<dbReference type="SUPFAM" id="SSF54791">
    <property type="entry name" value="Eukaryotic type KH-domain (KH-domain type I)"/>
    <property type="match status" value="1"/>
</dbReference>
<feature type="domain" description="HD" evidence="8">
    <location>
        <begin position="332"/>
        <end position="424"/>
    </location>
</feature>
<dbReference type="InterPro" id="IPR036612">
    <property type="entry name" value="KH_dom_type_1_sf"/>
</dbReference>
<proteinExistence type="inferred from homology"/>
<keyword evidence="1 5" id="KW-0540">Nuclease</keyword>
<dbReference type="Gene3D" id="1.10.3210.10">
    <property type="entry name" value="Hypothetical protein af1432"/>
    <property type="match status" value="1"/>
</dbReference>
<evidence type="ECO:0000256" key="6">
    <source>
        <dbReference type="NCBIfam" id="TIGR03319"/>
    </source>
</evidence>
<dbReference type="NCBIfam" id="TIGR03319">
    <property type="entry name" value="RNase_Y"/>
    <property type="match status" value="1"/>
</dbReference>